<dbReference type="Proteomes" id="UP000708208">
    <property type="component" value="Unassembled WGS sequence"/>
</dbReference>
<proteinExistence type="predicted"/>
<reference evidence="1" key="1">
    <citation type="submission" date="2021-06" db="EMBL/GenBank/DDBJ databases">
        <authorList>
            <person name="Hodson N. C."/>
            <person name="Mongue J. A."/>
            <person name="Jaron S. K."/>
        </authorList>
    </citation>
    <scope>NUCLEOTIDE SEQUENCE</scope>
</reference>
<protein>
    <submittedName>
        <fullName evidence="1">Uncharacterized protein</fullName>
    </submittedName>
</protein>
<gene>
    <name evidence="1" type="ORF">AFUS01_LOCUS27471</name>
</gene>
<feature type="non-terminal residue" evidence="1">
    <location>
        <position position="1"/>
    </location>
</feature>
<sequence>GTVLSAPEKLNEYNSNNFVIQQNDDSFNYSKIVLPPKLENLSWKTIEEITPEYGIALENYKAP</sequence>
<dbReference type="AlphaFoldDB" id="A0A8J2KI84"/>
<accession>A0A8J2KI84</accession>
<name>A0A8J2KI84_9HEXA</name>
<evidence type="ECO:0000313" key="1">
    <source>
        <dbReference type="EMBL" id="CAG7816877.1"/>
    </source>
</evidence>
<organism evidence="1 2">
    <name type="scientific">Allacma fusca</name>
    <dbReference type="NCBI Taxonomy" id="39272"/>
    <lineage>
        <taxon>Eukaryota</taxon>
        <taxon>Metazoa</taxon>
        <taxon>Ecdysozoa</taxon>
        <taxon>Arthropoda</taxon>
        <taxon>Hexapoda</taxon>
        <taxon>Collembola</taxon>
        <taxon>Symphypleona</taxon>
        <taxon>Sminthuridae</taxon>
        <taxon>Allacma</taxon>
    </lineage>
</organism>
<feature type="non-terminal residue" evidence="1">
    <location>
        <position position="63"/>
    </location>
</feature>
<evidence type="ECO:0000313" key="2">
    <source>
        <dbReference type="Proteomes" id="UP000708208"/>
    </source>
</evidence>
<comment type="caution">
    <text evidence="1">The sequence shown here is derived from an EMBL/GenBank/DDBJ whole genome shotgun (WGS) entry which is preliminary data.</text>
</comment>
<dbReference type="EMBL" id="CAJVCH010380299">
    <property type="protein sequence ID" value="CAG7816877.1"/>
    <property type="molecule type" value="Genomic_DNA"/>
</dbReference>
<keyword evidence="2" id="KW-1185">Reference proteome</keyword>